<evidence type="ECO:0000313" key="8">
    <source>
        <dbReference type="EMBL" id="RYN23247.1"/>
    </source>
</evidence>
<evidence type="ECO:0000313" key="9">
    <source>
        <dbReference type="Proteomes" id="UP000292340"/>
    </source>
</evidence>
<dbReference type="GO" id="GO:0005739">
    <property type="term" value="C:mitochondrion"/>
    <property type="evidence" value="ECO:0007669"/>
    <property type="project" value="UniProtKB-SubCell"/>
</dbReference>
<sequence length="605" mass="68306">MLSVLLVNISKRGLHNGSARRASIQSSRSLTITCRGKSITRKELFKYTNGRFLANEKEAANRRYVKFDVDQLCAVAATADGKHSPVCAIEKMEGGFSKALLLRKEDGTEVVAKIPCTIAGPPKYTTASEVAVLRYLHTRTAVPVPKVLAWNADASNPVGAEYIITTKAPGVQLFKVWGDMDELDRIQVVRQLAEFEDEMTDIRFPASGSLYLRHSMAADDACIAMDLDMDPSGEFCIGPSCNRGWYTAAETATSSQQGPWQNLSSFGVALVERELTRLEWSFSARTSSAPRGSLEEHIADLDMTKKIMSRLNERTLIGKVSEPVLWHRLSIPQPNLYPRLGILYPFTSLLWHTDLHMGNVYVAEGKSAQILSIIDWQSILVSPLFLQARFPDLVTVGEDYPLGTKEIPKLPPDFDELNVEDKKIAEQRLKDNITAKGYELCTGVHNIRGWKALQIPLFLRELFIRCAEASEEGVVPLRACLIEYAANWKDIGFEGECPISFSEEDLQKHEQQFEEYSNYHKVHELARNILGTDFEGWISPYVDFEMKRQQNTALLEEFMRKSSQYGMSPERMREIWPYLDRSTSSPKQEGVTYGFRHLLRSLGLF</sequence>
<reference evidence="8" key="1">
    <citation type="submission" date="2017-10" db="EMBL/GenBank/DDBJ databases">
        <authorList>
            <person name="Armitage A.D."/>
            <person name="Barbara D.J."/>
            <person name="Woodhall J.W."/>
            <person name="Sreenivasaprasad S."/>
            <person name="Lane C.R."/>
            <person name="Clarkson J.P."/>
            <person name="Harrison R.J."/>
        </authorList>
    </citation>
    <scope>NUCLEOTIDE SEQUENCE</scope>
    <source>
        <strain evidence="8">FERA 1164</strain>
    </source>
</reference>
<name>A0AB37W8S3_9PLEO</name>
<comment type="subcellular location">
    <subcellularLocation>
        <location evidence="1">Mitochondrion</location>
    </subcellularLocation>
</comment>
<dbReference type="EMBL" id="PDXB01000025">
    <property type="protein sequence ID" value="RYN23247.1"/>
    <property type="molecule type" value="Genomic_DNA"/>
</dbReference>
<dbReference type="InterPro" id="IPR051035">
    <property type="entry name" value="Mito_inheritance_9"/>
</dbReference>
<dbReference type="SUPFAM" id="SSF56112">
    <property type="entry name" value="Protein kinase-like (PK-like)"/>
    <property type="match status" value="1"/>
</dbReference>
<evidence type="ECO:0000256" key="2">
    <source>
        <dbReference type="ARBA" id="ARBA00005543"/>
    </source>
</evidence>
<proteinExistence type="inferred from homology"/>
<evidence type="ECO:0000259" key="7">
    <source>
        <dbReference type="Pfam" id="PF01636"/>
    </source>
</evidence>
<dbReference type="Pfam" id="PF01636">
    <property type="entry name" value="APH"/>
    <property type="match status" value="1"/>
</dbReference>
<evidence type="ECO:0000256" key="6">
    <source>
        <dbReference type="ARBA" id="ARBA00031849"/>
    </source>
</evidence>
<protein>
    <recommendedName>
        <fullName evidence="3">Altered inheritance of mitochondria protein 9, mitochondrial</fullName>
    </recommendedName>
    <alternativeName>
        <fullName evidence="6">Found in mitochondrial proteome protein 29</fullName>
    </alternativeName>
</protein>
<keyword evidence="5" id="KW-0496">Mitochondrion</keyword>
<gene>
    <name evidence="8" type="ORF">AA0115_g8790</name>
</gene>
<dbReference type="InterPro" id="IPR002575">
    <property type="entry name" value="Aminoglycoside_PTrfase"/>
</dbReference>
<dbReference type="InterPro" id="IPR011009">
    <property type="entry name" value="Kinase-like_dom_sf"/>
</dbReference>
<dbReference type="AlphaFoldDB" id="A0AB37W8S3"/>
<dbReference type="Gene3D" id="3.30.200.20">
    <property type="entry name" value="Phosphorylase Kinase, domain 1"/>
    <property type="match status" value="1"/>
</dbReference>
<evidence type="ECO:0000256" key="1">
    <source>
        <dbReference type="ARBA" id="ARBA00004173"/>
    </source>
</evidence>
<evidence type="ECO:0000256" key="4">
    <source>
        <dbReference type="ARBA" id="ARBA00022946"/>
    </source>
</evidence>
<dbReference type="PANTHER" id="PTHR36091:SF1">
    <property type="entry name" value="ALTERED INHERITANCE OF MITOCHONDRIA PROTEIN 9, MITOCHONDRIAL"/>
    <property type="match status" value="1"/>
</dbReference>
<organism evidence="8 9">
    <name type="scientific">Alternaria tenuissima</name>
    <dbReference type="NCBI Taxonomy" id="119927"/>
    <lineage>
        <taxon>Eukaryota</taxon>
        <taxon>Fungi</taxon>
        <taxon>Dikarya</taxon>
        <taxon>Ascomycota</taxon>
        <taxon>Pezizomycotina</taxon>
        <taxon>Dothideomycetes</taxon>
        <taxon>Pleosporomycetidae</taxon>
        <taxon>Pleosporales</taxon>
        <taxon>Pleosporineae</taxon>
        <taxon>Pleosporaceae</taxon>
        <taxon>Alternaria</taxon>
        <taxon>Alternaria sect. Alternaria</taxon>
        <taxon>Alternaria alternata complex</taxon>
    </lineage>
</organism>
<evidence type="ECO:0000256" key="3">
    <source>
        <dbReference type="ARBA" id="ARBA00016197"/>
    </source>
</evidence>
<evidence type="ECO:0000256" key="5">
    <source>
        <dbReference type="ARBA" id="ARBA00023128"/>
    </source>
</evidence>
<dbReference type="Proteomes" id="UP000292340">
    <property type="component" value="Unassembled WGS sequence"/>
</dbReference>
<feature type="domain" description="Aminoglycoside phosphotransferase" evidence="7">
    <location>
        <begin position="91"/>
        <end position="382"/>
    </location>
</feature>
<comment type="similarity">
    <text evidence="2">Belongs to the AIM9 family.</text>
</comment>
<reference evidence="8" key="2">
    <citation type="journal article" date="2019" name="bioRxiv">
        <title>Genomics, evolutionary history and diagnostics of the Alternaria alternata species group including apple and Asian pear pathotypes.</title>
        <authorList>
            <person name="Armitage A.D."/>
            <person name="Cockerton H.M."/>
            <person name="Sreenivasaprasad S."/>
            <person name="Woodhall J.W."/>
            <person name="Lane C.R."/>
            <person name="Harrison R.J."/>
            <person name="Clarkson J.P."/>
        </authorList>
    </citation>
    <scope>NUCLEOTIDE SEQUENCE</scope>
    <source>
        <strain evidence="8">FERA 1164</strain>
    </source>
</reference>
<accession>A0AB37W8S3</accession>
<keyword evidence="4" id="KW-0809">Transit peptide</keyword>
<comment type="caution">
    <text evidence="8">The sequence shown here is derived from an EMBL/GenBank/DDBJ whole genome shotgun (WGS) entry which is preliminary data.</text>
</comment>
<dbReference type="PANTHER" id="PTHR36091">
    <property type="entry name" value="ALTERED INHERITANCE OF MITOCHONDRIA PROTEIN 9, MITOCHONDRIAL"/>
    <property type="match status" value="1"/>
</dbReference>